<dbReference type="PROSITE" id="PS50887">
    <property type="entry name" value="GGDEF"/>
    <property type="match status" value="1"/>
</dbReference>
<keyword evidence="2" id="KW-0472">Membrane</keyword>
<evidence type="ECO:0000313" key="8">
    <source>
        <dbReference type="EMBL" id="EXI90317.1"/>
    </source>
</evidence>
<sequence>MARSLRFWLALGLTTLVAMATLIVVAVMLGVLLPLLNRQVENNHRAIAVTLSRQVDDFLQGSAGEVERVAAEIEALPTLLPGRARVVIDTQVNAHAPLEALYILDAGARVMDVGLPLERRSGRDDLLGLDFSARSFLRSAHSSGSVAWSDSYLSQRGKIVVAMTVPLRNQGAPSVSAGGTLVGELDLRQLSKHIGELGRAAGVLPIIFDRVGQIVAHPDASHAARQDNLAYLPLVQAALGGTFGTSRFSLDGDEHIGTVVPVGSSGWLTLVAQPTDVAFAATRTILLAIAGGLTLALALAVLVAYVYGQQLVRRIADFARHVQAIADGDYAAPLPSSRAAELVNLALSMRRMANAIVEREAALAASEEHYHALFSGAPLAYQSVDVADRRFVEVNDAWLSLLGYRRDEVVGREIGDFLDAASLAMLVEAFPTFVNAGQINDLLLDFRRKDETTIRVQVSGRIHQTPRGGARTHCILIDVSERQRRDEARRRSAALLKHQAERALAMLELPKAAERMGESEFIQHGLTVAEELTGSRISFLCFVHGDQQGIDSVSWSEGTQRGASRGLADPLCSSRIAEIWIEALRQRSPLLFDAEQTALIGTRPPALAGLERLISVPVVEGGLGRMLLGVGNKAGPYTESEIETTRLIGQDIWRIVNQRRAEEAQRLAATVFSASTSAICITDADERIVSANPALTTITGYPLDEVVGQTPRLFAAAQQGDGSAPERWAKIAVHGLWQGEVWQQRKNGEVFPAWLTVTAVISPAGTVTHYTGSFDDISERKQSEAHIHFLAHHDALTRLPNRLLLEDRIRQALAKSRREGTHTAVLFLDLDRFKLINDTLGHDTGDQLLARVAERLGKVLRETETVARLGGDEFIIVIPDVADVESVARVAQKVLEIVAAPQLIGKRPLQVTPSIGISLYPEDGEDVPSLLRNADTAMYHAKEHGRNNFQFFTGDMNRAVIERVSIENDLRTAIEQREFELFYQPQVDSRSGETTGMEALVRWRHPRLGLVAPDRFIPIAEETGLIVPLGEWVLREACRQAKRWHDAGHHALRMSVNLSARQLQQGDLGKQLAAILAESGLQPRTLELELTESLLMDDPMSAVKLLHALAALGVRIAIDDFGTGYSSLAYLKRFPVSRLKIDRSFVRDLSTDANDAAIVHAVVAMAKSLRMEVIAEGVETVEQLRFLAAHGCFEAQGFLFSRPCPAAELTSFRFVLPSGSGPGEKK</sequence>
<dbReference type="Pfam" id="PF13185">
    <property type="entry name" value="GAF_2"/>
    <property type="match status" value="1"/>
</dbReference>
<feature type="domain" description="PAC" evidence="4">
    <location>
        <begin position="737"/>
        <end position="789"/>
    </location>
</feature>
<dbReference type="SMART" id="SM00091">
    <property type="entry name" value="PAS"/>
    <property type="match status" value="2"/>
</dbReference>
<feature type="transmembrane region" description="Helical" evidence="2">
    <location>
        <begin position="285"/>
        <end position="307"/>
    </location>
</feature>
<dbReference type="InterPro" id="IPR003018">
    <property type="entry name" value="GAF"/>
</dbReference>
<feature type="domain" description="HAMP" evidence="6">
    <location>
        <begin position="309"/>
        <end position="361"/>
    </location>
</feature>
<evidence type="ECO:0000256" key="1">
    <source>
        <dbReference type="ARBA" id="ARBA00051114"/>
    </source>
</evidence>
<evidence type="ECO:0000259" key="6">
    <source>
        <dbReference type="PROSITE" id="PS50885"/>
    </source>
</evidence>
<feature type="domain" description="PAS" evidence="3">
    <location>
        <begin position="664"/>
        <end position="710"/>
    </location>
</feature>
<dbReference type="InterPro" id="IPR000014">
    <property type="entry name" value="PAS"/>
</dbReference>
<dbReference type="GO" id="GO:0016020">
    <property type="term" value="C:membrane"/>
    <property type="evidence" value="ECO:0007669"/>
    <property type="project" value="InterPro"/>
</dbReference>
<evidence type="ECO:0000259" key="4">
    <source>
        <dbReference type="PROSITE" id="PS50113"/>
    </source>
</evidence>
<dbReference type="Proteomes" id="UP000022141">
    <property type="component" value="Unassembled WGS sequence"/>
</dbReference>
<comment type="caution">
    <text evidence="8">The sequence shown here is derived from an EMBL/GenBank/DDBJ whole genome shotgun (WGS) entry which is preliminary data.</text>
</comment>
<dbReference type="InterPro" id="IPR001610">
    <property type="entry name" value="PAC"/>
</dbReference>
<dbReference type="STRING" id="1454004.AW11_01021"/>
<dbReference type="SMART" id="SM00086">
    <property type="entry name" value="PAC"/>
    <property type="match status" value="2"/>
</dbReference>
<dbReference type="Pfam" id="PF00990">
    <property type="entry name" value="GGDEF"/>
    <property type="match status" value="1"/>
</dbReference>
<dbReference type="InterPro" id="IPR035919">
    <property type="entry name" value="EAL_sf"/>
</dbReference>
<evidence type="ECO:0000259" key="7">
    <source>
        <dbReference type="PROSITE" id="PS50887"/>
    </source>
</evidence>
<feature type="transmembrane region" description="Helical" evidence="2">
    <location>
        <begin position="6"/>
        <end position="36"/>
    </location>
</feature>
<feature type="domain" description="PAS" evidence="3">
    <location>
        <begin position="366"/>
        <end position="437"/>
    </location>
</feature>
<dbReference type="GO" id="GO:0007165">
    <property type="term" value="P:signal transduction"/>
    <property type="evidence" value="ECO:0007669"/>
    <property type="project" value="InterPro"/>
</dbReference>
<reference evidence="8" key="1">
    <citation type="submission" date="2014-02" db="EMBL/GenBank/DDBJ databases">
        <title>Expanding our view of genomic diversity in Candidatus Accumulibacter clades.</title>
        <authorList>
            <person name="Skennerton C.T."/>
            <person name="Barr J.J."/>
            <person name="Slater F.R."/>
            <person name="Bond P.L."/>
            <person name="Tyson G.W."/>
        </authorList>
    </citation>
    <scope>NUCLEOTIDE SEQUENCE [LARGE SCALE GENOMIC DNA]</scope>
</reference>
<dbReference type="eggNOG" id="COG5001">
    <property type="taxonomic scope" value="Bacteria"/>
</dbReference>
<dbReference type="CDD" id="cd00130">
    <property type="entry name" value="PAS"/>
    <property type="match status" value="2"/>
</dbReference>
<dbReference type="FunFam" id="3.30.70.270:FF:000001">
    <property type="entry name" value="Diguanylate cyclase domain protein"/>
    <property type="match status" value="1"/>
</dbReference>
<dbReference type="SMART" id="SM00304">
    <property type="entry name" value="HAMP"/>
    <property type="match status" value="1"/>
</dbReference>
<dbReference type="PROSITE" id="PS50883">
    <property type="entry name" value="EAL"/>
    <property type="match status" value="1"/>
</dbReference>
<dbReference type="Gene3D" id="3.30.450.20">
    <property type="entry name" value="PAS domain"/>
    <property type="match status" value="4"/>
</dbReference>
<dbReference type="Pfam" id="PF13426">
    <property type="entry name" value="PAS_9"/>
    <property type="match status" value="2"/>
</dbReference>
<dbReference type="PATRIC" id="fig|1454004.3.peg.1075"/>
<accession>A0A011QLU7</accession>
<dbReference type="CDD" id="cd01948">
    <property type="entry name" value="EAL"/>
    <property type="match status" value="1"/>
</dbReference>
<dbReference type="InterPro" id="IPR000160">
    <property type="entry name" value="GGDEF_dom"/>
</dbReference>
<dbReference type="InterPro" id="IPR001633">
    <property type="entry name" value="EAL_dom"/>
</dbReference>
<feature type="domain" description="GGDEF" evidence="7">
    <location>
        <begin position="821"/>
        <end position="954"/>
    </location>
</feature>
<dbReference type="InterPro" id="IPR000700">
    <property type="entry name" value="PAS-assoc_C"/>
</dbReference>
<dbReference type="NCBIfam" id="TIGR00229">
    <property type="entry name" value="sensory_box"/>
    <property type="match status" value="2"/>
</dbReference>
<dbReference type="InterPro" id="IPR029787">
    <property type="entry name" value="Nucleotide_cyclase"/>
</dbReference>
<protein>
    <submittedName>
        <fullName evidence="8">Bacteriophytochrome cph2</fullName>
    </submittedName>
</protein>
<dbReference type="EMBL" id="JEMY01000008">
    <property type="protein sequence ID" value="EXI90317.1"/>
    <property type="molecule type" value="Genomic_DNA"/>
</dbReference>
<dbReference type="FunFam" id="3.20.20.450:FF:000001">
    <property type="entry name" value="Cyclic di-GMP phosphodiesterase yahA"/>
    <property type="match status" value="1"/>
</dbReference>
<dbReference type="SUPFAM" id="SSF141868">
    <property type="entry name" value="EAL domain-like"/>
    <property type="match status" value="1"/>
</dbReference>
<evidence type="ECO:0000256" key="2">
    <source>
        <dbReference type="SAM" id="Phobius"/>
    </source>
</evidence>
<evidence type="ECO:0000259" key="5">
    <source>
        <dbReference type="PROSITE" id="PS50883"/>
    </source>
</evidence>
<dbReference type="Pfam" id="PF00672">
    <property type="entry name" value="HAMP"/>
    <property type="match status" value="1"/>
</dbReference>
<dbReference type="SUPFAM" id="SSF55785">
    <property type="entry name" value="PYP-like sensor domain (PAS domain)"/>
    <property type="match status" value="2"/>
</dbReference>
<dbReference type="SMART" id="SM00267">
    <property type="entry name" value="GGDEF"/>
    <property type="match status" value="1"/>
</dbReference>
<dbReference type="PANTHER" id="PTHR44757">
    <property type="entry name" value="DIGUANYLATE CYCLASE DGCP"/>
    <property type="match status" value="1"/>
</dbReference>
<dbReference type="SUPFAM" id="SSF55073">
    <property type="entry name" value="Nucleotide cyclase"/>
    <property type="match status" value="1"/>
</dbReference>
<dbReference type="PANTHER" id="PTHR44757:SF2">
    <property type="entry name" value="BIOFILM ARCHITECTURE MAINTENANCE PROTEIN MBAA"/>
    <property type="match status" value="1"/>
</dbReference>
<dbReference type="AlphaFoldDB" id="A0A011QLU7"/>
<dbReference type="InterPro" id="IPR003660">
    <property type="entry name" value="HAMP_dom"/>
</dbReference>
<name>A0A011QLU7_ACCRE</name>
<dbReference type="NCBIfam" id="TIGR00254">
    <property type="entry name" value="GGDEF"/>
    <property type="match status" value="1"/>
</dbReference>
<feature type="domain" description="EAL" evidence="5">
    <location>
        <begin position="963"/>
        <end position="1217"/>
    </location>
</feature>
<dbReference type="InterPro" id="IPR052155">
    <property type="entry name" value="Biofilm_reg_signaling"/>
</dbReference>
<dbReference type="GO" id="GO:0071732">
    <property type="term" value="P:cellular response to nitric oxide"/>
    <property type="evidence" value="ECO:0007669"/>
    <property type="project" value="UniProtKB-ARBA"/>
</dbReference>
<dbReference type="GO" id="GO:0071111">
    <property type="term" value="F:cyclic-guanylate-specific phosphodiesterase activity"/>
    <property type="evidence" value="ECO:0007669"/>
    <property type="project" value="UniProtKB-EC"/>
</dbReference>
<comment type="catalytic activity">
    <reaction evidence="1">
        <text>3',3'-c-di-GMP + H2O = 5'-phosphoguanylyl(3'-&gt;5')guanosine + H(+)</text>
        <dbReference type="Rhea" id="RHEA:24902"/>
        <dbReference type="ChEBI" id="CHEBI:15377"/>
        <dbReference type="ChEBI" id="CHEBI:15378"/>
        <dbReference type="ChEBI" id="CHEBI:58754"/>
        <dbReference type="ChEBI" id="CHEBI:58805"/>
        <dbReference type="EC" id="3.1.4.52"/>
    </reaction>
    <physiologicalReaction direction="left-to-right" evidence="1">
        <dbReference type="Rhea" id="RHEA:24903"/>
    </physiologicalReaction>
</comment>
<gene>
    <name evidence="8" type="primary">cph2_4</name>
    <name evidence="8" type="ORF">AW11_01021</name>
</gene>
<keyword evidence="9" id="KW-1185">Reference proteome</keyword>
<dbReference type="Pfam" id="PF00563">
    <property type="entry name" value="EAL"/>
    <property type="match status" value="1"/>
</dbReference>
<dbReference type="CDD" id="cd06225">
    <property type="entry name" value="HAMP"/>
    <property type="match status" value="1"/>
</dbReference>
<dbReference type="Gene3D" id="3.20.20.450">
    <property type="entry name" value="EAL domain"/>
    <property type="match status" value="1"/>
</dbReference>
<evidence type="ECO:0000259" key="3">
    <source>
        <dbReference type="PROSITE" id="PS50112"/>
    </source>
</evidence>
<dbReference type="PROSITE" id="PS50113">
    <property type="entry name" value="PAC"/>
    <property type="match status" value="1"/>
</dbReference>
<dbReference type="SMART" id="SM00052">
    <property type="entry name" value="EAL"/>
    <property type="match status" value="1"/>
</dbReference>
<keyword evidence="2" id="KW-1133">Transmembrane helix</keyword>
<dbReference type="PROSITE" id="PS50112">
    <property type="entry name" value="PAS"/>
    <property type="match status" value="2"/>
</dbReference>
<dbReference type="InterPro" id="IPR043128">
    <property type="entry name" value="Rev_trsase/Diguanyl_cyclase"/>
</dbReference>
<keyword evidence="2" id="KW-0812">Transmembrane</keyword>
<dbReference type="Gene3D" id="3.30.70.270">
    <property type="match status" value="1"/>
</dbReference>
<dbReference type="InterPro" id="IPR035965">
    <property type="entry name" value="PAS-like_dom_sf"/>
</dbReference>
<proteinExistence type="predicted"/>
<dbReference type="PROSITE" id="PS50885">
    <property type="entry name" value="HAMP"/>
    <property type="match status" value="1"/>
</dbReference>
<evidence type="ECO:0000313" key="9">
    <source>
        <dbReference type="Proteomes" id="UP000022141"/>
    </source>
</evidence>
<dbReference type="CDD" id="cd01949">
    <property type="entry name" value="GGDEF"/>
    <property type="match status" value="1"/>
</dbReference>
<organism evidence="8 9">
    <name type="scientific">Accumulibacter regalis</name>
    <dbReference type="NCBI Taxonomy" id="522306"/>
    <lineage>
        <taxon>Bacteria</taxon>
        <taxon>Pseudomonadati</taxon>
        <taxon>Pseudomonadota</taxon>
        <taxon>Betaproteobacteria</taxon>
        <taxon>Candidatus Accumulibacter</taxon>
    </lineage>
</organism>